<evidence type="ECO:0000313" key="4">
    <source>
        <dbReference type="EMBL" id="VUF14749.1"/>
    </source>
</evidence>
<evidence type="ECO:0000313" key="3">
    <source>
        <dbReference type="EMBL" id="GJD56477.1"/>
    </source>
</evidence>
<feature type="region of interest" description="Disordered" evidence="1">
    <location>
        <begin position="25"/>
        <end position="84"/>
    </location>
</feature>
<protein>
    <submittedName>
        <fullName evidence="4">Uncharacterized protein</fullName>
    </submittedName>
</protein>
<dbReference type="EMBL" id="CABFVH010000039">
    <property type="protein sequence ID" value="VUF14749.1"/>
    <property type="molecule type" value="Genomic_DNA"/>
</dbReference>
<evidence type="ECO:0000313" key="6">
    <source>
        <dbReference type="Proteomes" id="UP001055303"/>
    </source>
</evidence>
<dbReference type="AlphaFoldDB" id="A0A564G2M2"/>
<sequence length="84" mass="8713">MKRIVVAILAAGTLAGTVAPTLAIDGHGNAASPERAVPNTGNVSGGPAHRDDPRVREAQEIRPDGKPVHHENDGHAHGHSHGRK</sequence>
<gene>
    <name evidence="3" type="ORF">IFDJLNFL_2374</name>
    <name evidence="4" type="ORF">MTDSW087_04474</name>
</gene>
<feature type="chain" id="PRO_5021789798" evidence="2">
    <location>
        <begin position="24"/>
        <end position="84"/>
    </location>
</feature>
<dbReference type="Proteomes" id="UP001055303">
    <property type="component" value="Unassembled WGS sequence"/>
</dbReference>
<evidence type="ECO:0000256" key="2">
    <source>
        <dbReference type="SAM" id="SignalP"/>
    </source>
</evidence>
<evidence type="ECO:0000313" key="5">
    <source>
        <dbReference type="Proteomes" id="UP000401717"/>
    </source>
</evidence>
<feature type="compositionally biased region" description="Basic and acidic residues" evidence="1">
    <location>
        <begin position="48"/>
        <end position="76"/>
    </location>
</feature>
<keyword evidence="2" id="KW-0732">Signal</keyword>
<dbReference type="EMBL" id="BPQI01000062">
    <property type="protein sequence ID" value="GJD56477.1"/>
    <property type="molecule type" value="Genomic_DNA"/>
</dbReference>
<name>A0A564G2M2_9HYPH</name>
<keyword evidence="6" id="KW-1185">Reference proteome</keyword>
<reference evidence="3" key="3">
    <citation type="submission" date="2021-08" db="EMBL/GenBank/DDBJ databases">
        <authorList>
            <person name="Tani A."/>
            <person name="Ola A."/>
            <person name="Ogura Y."/>
            <person name="Katsura K."/>
            <person name="Hayashi T."/>
        </authorList>
    </citation>
    <scope>NUCLEOTIDE SEQUENCE</scope>
    <source>
        <strain evidence="3">DSM 22415</strain>
    </source>
</reference>
<reference evidence="3" key="2">
    <citation type="journal article" date="2021" name="Front. Microbiol.">
        <title>Comprehensive Comparative Genomics and Phenotyping of Methylobacterium Species.</title>
        <authorList>
            <person name="Alessa O."/>
            <person name="Ogura Y."/>
            <person name="Fujitani Y."/>
            <person name="Takami H."/>
            <person name="Hayashi T."/>
            <person name="Sahin N."/>
            <person name="Tani A."/>
        </authorList>
    </citation>
    <scope>NUCLEOTIDE SEQUENCE</scope>
    <source>
        <strain evidence="3">DSM 22415</strain>
    </source>
</reference>
<proteinExistence type="predicted"/>
<dbReference type="Proteomes" id="UP000401717">
    <property type="component" value="Unassembled WGS sequence"/>
</dbReference>
<evidence type="ECO:0000256" key="1">
    <source>
        <dbReference type="SAM" id="MobiDB-lite"/>
    </source>
</evidence>
<accession>A0A564G2M2</accession>
<dbReference type="RefSeq" id="WP_144767071.1">
    <property type="nucleotide sequence ID" value="NZ_BPQI01000062.1"/>
</dbReference>
<feature type="signal peptide" evidence="2">
    <location>
        <begin position="1"/>
        <end position="23"/>
    </location>
</feature>
<reference evidence="4 5" key="1">
    <citation type="submission" date="2019-06" db="EMBL/GenBank/DDBJ databases">
        <authorList>
            <person name="Rodrigo-Torres L."/>
            <person name="Arahal R. D."/>
            <person name="Lucena T."/>
        </authorList>
    </citation>
    <scope>NUCLEOTIDE SEQUENCE [LARGE SCALE GENOMIC DNA]</scope>
    <source>
        <strain evidence="4 5">SW08-7</strain>
    </source>
</reference>
<dbReference type="OrthoDB" id="8000036at2"/>
<organism evidence="4 5">
    <name type="scientific">Methylobacterium dankookense</name>
    <dbReference type="NCBI Taxonomy" id="560405"/>
    <lineage>
        <taxon>Bacteria</taxon>
        <taxon>Pseudomonadati</taxon>
        <taxon>Pseudomonadota</taxon>
        <taxon>Alphaproteobacteria</taxon>
        <taxon>Hyphomicrobiales</taxon>
        <taxon>Methylobacteriaceae</taxon>
        <taxon>Methylobacterium</taxon>
    </lineage>
</organism>